<dbReference type="OrthoDB" id="660555at2759"/>
<feature type="transmembrane region" description="Helical" evidence="4">
    <location>
        <begin position="598"/>
        <end position="616"/>
    </location>
</feature>
<keyword evidence="7" id="KW-1185">Reference proteome</keyword>
<dbReference type="SUPFAM" id="SSF52058">
    <property type="entry name" value="L domain-like"/>
    <property type="match status" value="1"/>
</dbReference>
<feature type="compositionally biased region" description="Polar residues" evidence="3">
    <location>
        <begin position="452"/>
        <end position="466"/>
    </location>
</feature>
<keyword evidence="4" id="KW-1133">Transmembrane helix</keyword>
<dbReference type="InterPro" id="IPR003591">
    <property type="entry name" value="Leu-rich_rpt_typical-subtyp"/>
</dbReference>
<organism evidence="6 7">
    <name type="scientific">Naja naja</name>
    <name type="common">Indian cobra</name>
    <dbReference type="NCBI Taxonomy" id="35670"/>
    <lineage>
        <taxon>Eukaryota</taxon>
        <taxon>Metazoa</taxon>
        <taxon>Chordata</taxon>
        <taxon>Craniata</taxon>
        <taxon>Vertebrata</taxon>
        <taxon>Euteleostomi</taxon>
        <taxon>Lepidosauria</taxon>
        <taxon>Squamata</taxon>
        <taxon>Bifurcata</taxon>
        <taxon>Unidentata</taxon>
        <taxon>Episquamata</taxon>
        <taxon>Toxicofera</taxon>
        <taxon>Serpentes</taxon>
        <taxon>Colubroidea</taxon>
        <taxon>Elapidae</taxon>
        <taxon>Elapinae</taxon>
        <taxon>Naja</taxon>
    </lineage>
</organism>
<dbReference type="SMART" id="SM00033">
    <property type="entry name" value="CH"/>
    <property type="match status" value="1"/>
</dbReference>
<dbReference type="PANTHER" id="PTHR48051:SF64">
    <property type="entry name" value="LEUCINE RICH REPEATS AND CALPONIN HOMOLOGY DOMAIN CONTAINING 4"/>
    <property type="match status" value="1"/>
</dbReference>
<evidence type="ECO:0000313" key="6">
    <source>
        <dbReference type="Ensembl" id="ENSNNAP00000013854.1"/>
    </source>
</evidence>
<dbReference type="AlphaFoldDB" id="A0A8C6XHM6"/>
<sequence length="627" mass="67973">MSLEGLSLYHNCLRSLPPALANLQALTHLNVSRNQISALPACLCRLPLKVLIASNNRLASLPEDIGSLGSLRQLDVSSNELRTLPGSMGALKSLRDLNVRRNQITVLPEELADLPLVRLDFSCNLVPRLPVCFHHLRHLQCLLLENNPLQFPPAQVCLKGKIHIFKYLNAEACSKSRPDLAELAQGRPAGFGTCLPDNFYPSRQHGGLDSGFHSVDSGSKRWSGNESTDEFSDLSFCIAELVHDPKQLRENRRGSGNAGELEQIDYIDSSVNGEEEEEEEDALGEEEATEVPPAGRDDKAGTGFPGTAPHEEPPKPTRILSQRASIAEPGLTAGRGSLARPEFSANERHGPKLLQLWQERERQQHHQRWTLVAERPDSTSNLAEKGSGLPQSKHPGQGAKQPAGSPRHSPRSTGPLPIQGSPSASLVPPHDASLAQRPCSFLFRSSSQKSCQRSLDSPSAELSSPAKSRPGCQAPGKREFLGQLHKAIESHLNLSLGEDLGEALADGVILCQLANRLFPRSVPFIHVPSPAVPKLNAAKSRMNLQSFLAACRRLGVPEVSLCGAPEIALLLQGNLRGFLGLLEALLHPVAGAPLSGHLAGFGVFYACVMLLLYFAYCQLCGFFCRCC</sequence>
<name>A0A8C6XHM6_NAJNA</name>
<dbReference type="Pfam" id="PF00307">
    <property type="entry name" value="CH"/>
    <property type="match status" value="1"/>
</dbReference>
<keyword evidence="2" id="KW-0677">Repeat</keyword>
<dbReference type="InterPro" id="IPR001611">
    <property type="entry name" value="Leu-rich_rpt"/>
</dbReference>
<feature type="region of interest" description="Disordered" evidence="3">
    <location>
        <begin position="371"/>
        <end position="431"/>
    </location>
</feature>
<dbReference type="Gene3D" id="1.10.418.10">
    <property type="entry name" value="Calponin-like domain"/>
    <property type="match status" value="1"/>
</dbReference>
<reference evidence="6" key="1">
    <citation type="submission" date="2025-05" db="UniProtKB">
        <authorList>
            <consortium name="Ensembl"/>
        </authorList>
    </citation>
    <scope>IDENTIFICATION</scope>
</reference>
<dbReference type="InterPro" id="IPR001715">
    <property type="entry name" value="CH_dom"/>
</dbReference>
<dbReference type="Gene3D" id="3.80.10.10">
    <property type="entry name" value="Ribonuclease Inhibitor"/>
    <property type="match status" value="1"/>
</dbReference>
<feature type="region of interest" description="Disordered" evidence="3">
    <location>
        <begin position="328"/>
        <end position="347"/>
    </location>
</feature>
<dbReference type="InterPro" id="IPR025875">
    <property type="entry name" value="Leu-rich_rpt_4"/>
</dbReference>
<feature type="region of interest" description="Disordered" evidence="3">
    <location>
        <begin position="248"/>
        <end position="317"/>
    </location>
</feature>
<dbReference type="Proteomes" id="UP000694559">
    <property type="component" value="Unplaced"/>
</dbReference>
<dbReference type="Ensembl" id="ENSNNAT00000014559.1">
    <property type="protein sequence ID" value="ENSNNAP00000013903.1"/>
    <property type="gene ID" value="ENSNNAG00000009354.1"/>
</dbReference>
<evidence type="ECO:0000256" key="3">
    <source>
        <dbReference type="SAM" id="MobiDB-lite"/>
    </source>
</evidence>
<keyword evidence="4" id="KW-0472">Membrane</keyword>
<proteinExistence type="predicted"/>
<evidence type="ECO:0000313" key="7">
    <source>
        <dbReference type="Proteomes" id="UP000694559"/>
    </source>
</evidence>
<protein>
    <recommendedName>
        <fullName evidence="5">Calponin-homology (CH) domain-containing protein</fullName>
    </recommendedName>
</protein>
<dbReference type="Ensembl" id="ENSNNAT00000014510.1">
    <property type="protein sequence ID" value="ENSNNAP00000013854.1"/>
    <property type="gene ID" value="ENSNNAG00000009354.1"/>
</dbReference>
<dbReference type="FunFam" id="3.80.10.10:FF:000067">
    <property type="entry name" value="Leucine-rich repeat and calponin homology domain-containing protein 4 isoform 1"/>
    <property type="match status" value="1"/>
</dbReference>
<keyword evidence="1" id="KW-0433">Leucine-rich repeat</keyword>
<accession>A0A8C6XHM6</accession>
<dbReference type="PROSITE" id="PS51450">
    <property type="entry name" value="LRR"/>
    <property type="match status" value="1"/>
</dbReference>
<feature type="region of interest" description="Disordered" evidence="3">
    <location>
        <begin position="452"/>
        <end position="475"/>
    </location>
</feature>
<dbReference type="SUPFAM" id="SSF47576">
    <property type="entry name" value="Calponin-homology domain, CH-domain"/>
    <property type="match status" value="1"/>
</dbReference>
<dbReference type="OMA" id="RAPKQET"/>
<evidence type="ECO:0000256" key="2">
    <source>
        <dbReference type="ARBA" id="ARBA00022737"/>
    </source>
</evidence>
<dbReference type="InterPro" id="IPR050216">
    <property type="entry name" value="LRR_domain-containing"/>
</dbReference>
<evidence type="ECO:0000259" key="5">
    <source>
        <dbReference type="PROSITE" id="PS50021"/>
    </source>
</evidence>
<evidence type="ECO:0000256" key="1">
    <source>
        <dbReference type="ARBA" id="ARBA00022614"/>
    </source>
</evidence>
<dbReference type="InterPro" id="IPR032675">
    <property type="entry name" value="LRR_dom_sf"/>
</dbReference>
<dbReference type="SMART" id="SM00364">
    <property type="entry name" value="LRR_BAC"/>
    <property type="match status" value="4"/>
</dbReference>
<dbReference type="Pfam" id="PF12799">
    <property type="entry name" value="LRR_4"/>
    <property type="match status" value="1"/>
</dbReference>
<feature type="compositionally biased region" description="Acidic residues" evidence="3">
    <location>
        <begin position="273"/>
        <end position="289"/>
    </location>
</feature>
<feature type="domain" description="Calponin-homology (CH)" evidence="5">
    <location>
        <begin position="474"/>
        <end position="590"/>
    </location>
</feature>
<dbReference type="GO" id="GO:0005737">
    <property type="term" value="C:cytoplasm"/>
    <property type="evidence" value="ECO:0007669"/>
    <property type="project" value="TreeGrafter"/>
</dbReference>
<dbReference type="SMART" id="SM00369">
    <property type="entry name" value="LRR_TYP"/>
    <property type="match status" value="5"/>
</dbReference>
<dbReference type="InterPro" id="IPR036872">
    <property type="entry name" value="CH_dom_sf"/>
</dbReference>
<dbReference type="GeneTree" id="ENSGT00940000159528"/>
<dbReference type="PROSITE" id="PS50021">
    <property type="entry name" value="CH"/>
    <property type="match status" value="1"/>
</dbReference>
<keyword evidence="4" id="KW-0812">Transmembrane</keyword>
<dbReference type="Pfam" id="PF13855">
    <property type="entry name" value="LRR_8"/>
    <property type="match status" value="1"/>
</dbReference>
<dbReference type="PANTHER" id="PTHR48051">
    <property type="match status" value="1"/>
</dbReference>
<evidence type="ECO:0000256" key="4">
    <source>
        <dbReference type="SAM" id="Phobius"/>
    </source>
</evidence>